<evidence type="ECO:0000313" key="4">
    <source>
        <dbReference type="EMBL" id="PRN34525.1"/>
    </source>
</evidence>
<dbReference type="EMBL" id="CP061525">
    <property type="protein sequence ID" value="QNV22866.1"/>
    <property type="molecule type" value="Genomic_DNA"/>
</dbReference>
<evidence type="ECO:0000313" key="2">
    <source>
        <dbReference type="EMBL" id="MDR8259560.1"/>
    </source>
</evidence>
<evidence type="ECO:0000313" key="8">
    <source>
        <dbReference type="Proteomes" id="UP000634608"/>
    </source>
</evidence>
<evidence type="ECO:0000313" key="6">
    <source>
        <dbReference type="Proteomes" id="UP000237823"/>
    </source>
</evidence>
<sequence>MAKNWMFKGFLGDATPDDEIRACINQGKFMIEIAEKIKNNELLTDREREWAVGIVKARGKDQIINPTKYISKEESGAPPDPRRYEAVLRYYCYLKILKVQRRAIELVCHSYEDITSDNLKSWIKQEREAGQPIKRQTDDMIINNSESIIVSYEKIKGKK</sequence>
<dbReference type="Proteomes" id="UP000634608">
    <property type="component" value="Unassembled WGS sequence"/>
</dbReference>
<evidence type="ECO:0000313" key="3">
    <source>
        <dbReference type="EMBL" id="MDR8431263.1"/>
    </source>
</evidence>
<reference evidence="2" key="2">
    <citation type="submission" date="2019-07" db="EMBL/GenBank/DDBJ databases">
        <title>Biological characteristics of mucoid Acinetobacter baumannii from a general hospital in China.</title>
        <authorList>
            <person name="Hua X."/>
            <person name="Yu Y."/>
        </authorList>
    </citation>
    <scope>NUCLEOTIDE SEQUENCE</scope>
    <source>
        <strain evidence="2">N41</strain>
        <strain evidence="3">N8</strain>
    </source>
</reference>
<evidence type="ECO:0000313" key="5">
    <source>
        <dbReference type="EMBL" id="QNV22866.1"/>
    </source>
</evidence>
<dbReference type="KEGG" id="abw:BL01_04925"/>
<organism evidence="1 8">
    <name type="scientific">Acinetobacter baumannii</name>
    <dbReference type="NCBI Taxonomy" id="470"/>
    <lineage>
        <taxon>Bacteria</taxon>
        <taxon>Pseudomonadati</taxon>
        <taxon>Pseudomonadota</taxon>
        <taxon>Gammaproteobacteria</taxon>
        <taxon>Moraxellales</taxon>
        <taxon>Moraxellaceae</taxon>
        <taxon>Acinetobacter</taxon>
        <taxon>Acinetobacter calcoaceticus/baumannii complex</taxon>
    </lineage>
</organism>
<dbReference type="RefSeq" id="WP_001107802.1">
    <property type="nucleotide sequence ID" value="NZ_AP024415.1"/>
</dbReference>
<name>A0A219CDS0_ACIBA</name>
<evidence type="ECO:0000313" key="7">
    <source>
        <dbReference type="Proteomes" id="UP000516419"/>
    </source>
</evidence>
<reference evidence="1" key="3">
    <citation type="submission" date="2020-08" db="EMBL/GenBank/DDBJ databases">
        <title>Diversity of carbapenem-resistant Acinetobacter baumannii and bacteriophage-mediated spread of the Oxa23 carbapenemase.</title>
        <authorList>
            <person name="Abouelfetouh A."/>
            <person name="Mattock J."/>
            <person name="Turner D."/>
            <person name="Li E."/>
            <person name="Evans B.A."/>
        </authorList>
    </citation>
    <scope>NUCLEOTIDE SEQUENCE</scope>
    <source>
        <strain evidence="1">A86</strain>
    </source>
</reference>
<gene>
    <name evidence="4" type="ORF">B9W25_11260</name>
    <name evidence="3" type="ORF">FPK63_09260</name>
    <name evidence="2" type="ORF">FPK87_03540</name>
    <name evidence="5" type="ORF">FQZ18_05845</name>
    <name evidence="1" type="ORF">IAG11_05925</name>
</gene>
<proteinExistence type="predicted"/>
<dbReference type="Proteomes" id="UP000516419">
    <property type="component" value="Chromosome"/>
</dbReference>
<reference evidence="4 6" key="1">
    <citation type="submission" date="2017-04" db="EMBL/GenBank/DDBJ databases">
        <title>Comparison of Acinetobacter baumannii whole genome sequences from two major hospitals in Kuwait.</title>
        <authorList>
            <person name="Nasser K."/>
            <person name="Habibi N."/>
            <person name="Khan M.W."/>
            <person name="Purohit P."/>
            <person name="Al-Obaid I."/>
            <person name="Dhar R."/>
            <person name="Al-Fouzan W."/>
            <person name="Mustafa A.S."/>
        </authorList>
    </citation>
    <scope>NUCLEOTIDE SEQUENCE [LARGE SCALE GENOMIC DNA]</scope>
    <source>
        <strain evidence="4 6">KUFAR57</strain>
    </source>
</reference>
<evidence type="ECO:0000313" key="1">
    <source>
        <dbReference type="EMBL" id="MBD0219425.1"/>
    </source>
</evidence>
<protein>
    <submittedName>
        <fullName evidence="1">Uncharacterized protein</fullName>
    </submittedName>
</protein>
<dbReference type="EMBL" id="NEPB01000022">
    <property type="protein sequence ID" value="PRN34525.1"/>
    <property type="molecule type" value="Genomic_DNA"/>
</dbReference>
<accession>A0A219CDS0</accession>
<dbReference type="EMBL" id="JACSVK010000010">
    <property type="protein sequence ID" value="MBD0219425.1"/>
    <property type="molecule type" value="Genomic_DNA"/>
</dbReference>
<dbReference type="STRING" id="1096995.BJAB07104_02782"/>
<reference evidence="5 7" key="4">
    <citation type="submission" date="2020-09" db="EMBL/GenBank/DDBJ databases">
        <title>Carbapenem-Resistant Acinetobacter baumannii devoid of typical resistance factors.</title>
        <authorList>
            <person name="Hoffmann M."/>
            <person name="Luo Y."/>
            <person name="Strain E."/>
            <person name="Rand H."/>
            <person name="Javkar K.G."/>
        </authorList>
    </citation>
    <scope>NUCLEOTIDE SEQUENCE [LARGE SCALE GENOMIC DNA]</scope>
    <source>
        <strain evidence="5 7">CFSAN093705</strain>
    </source>
</reference>
<dbReference type="EMBL" id="VMAF01000010">
    <property type="protein sequence ID" value="MDR8431263.1"/>
    <property type="molecule type" value="Genomic_DNA"/>
</dbReference>
<dbReference type="EMBL" id="VMBB01000003">
    <property type="protein sequence ID" value="MDR8259560.1"/>
    <property type="molecule type" value="Genomic_DNA"/>
</dbReference>
<dbReference type="AlphaFoldDB" id="A0A219CDS0"/>
<dbReference type="Proteomes" id="UP000237823">
    <property type="component" value="Unassembled WGS sequence"/>
</dbReference>